<sequence length="153" mass="16944">MRCSTVSESNISSNIASHLNHVQPLDIDPGLDSCSADQPIFFSPDNEEYNSTEAMNEDAGTWKTIKIDRPTFTDCIRSCCIGASTNSPKPLEKKDISEIAGTRSEILQPLRRGELIRLAVSKYATGAALVFIEPGMLAIFACFDFNFWYYPVP</sequence>
<dbReference type="Proteomes" id="UP000784294">
    <property type="component" value="Unassembled WGS sequence"/>
</dbReference>
<feature type="transmembrane region" description="Helical" evidence="1">
    <location>
        <begin position="127"/>
        <end position="150"/>
    </location>
</feature>
<gene>
    <name evidence="2" type="ORF">PXEA_LOCUS1421</name>
</gene>
<proteinExistence type="predicted"/>
<keyword evidence="1" id="KW-0812">Transmembrane</keyword>
<accession>A0A448WBX5</accession>
<dbReference type="EMBL" id="CAAALY010002881">
    <property type="protein sequence ID" value="VEL07981.1"/>
    <property type="molecule type" value="Genomic_DNA"/>
</dbReference>
<dbReference type="AlphaFoldDB" id="A0A448WBX5"/>
<comment type="caution">
    <text evidence="2">The sequence shown here is derived from an EMBL/GenBank/DDBJ whole genome shotgun (WGS) entry which is preliminary data.</text>
</comment>
<evidence type="ECO:0000313" key="2">
    <source>
        <dbReference type="EMBL" id="VEL07981.1"/>
    </source>
</evidence>
<organism evidence="2 3">
    <name type="scientific">Protopolystoma xenopodis</name>
    <dbReference type="NCBI Taxonomy" id="117903"/>
    <lineage>
        <taxon>Eukaryota</taxon>
        <taxon>Metazoa</taxon>
        <taxon>Spiralia</taxon>
        <taxon>Lophotrochozoa</taxon>
        <taxon>Platyhelminthes</taxon>
        <taxon>Monogenea</taxon>
        <taxon>Polyopisthocotylea</taxon>
        <taxon>Polystomatidea</taxon>
        <taxon>Polystomatidae</taxon>
        <taxon>Protopolystoma</taxon>
    </lineage>
</organism>
<keyword evidence="1" id="KW-1133">Transmembrane helix</keyword>
<reference evidence="2" key="1">
    <citation type="submission" date="2018-11" db="EMBL/GenBank/DDBJ databases">
        <authorList>
            <consortium name="Pathogen Informatics"/>
        </authorList>
    </citation>
    <scope>NUCLEOTIDE SEQUENCE</scope>
</reference>
<evidence type="ECO:0000313" key="3">
    <source>
        <dbReference type="Proteomes" id="UP000784294"/>
    </source>
</evidence>
<name>A0A448WBX5_9PLAT</name>
<evidence type="ECO:0000256" key="1">
    <source>
        <dbReference type="SAM" id="Phobius"/>
    </source>
</evidence>
<keyword evidence="3" id="KW-1185">Reference proteome</keyword>
<keyword evidence="1" id="KW-0472">Membrane</keyword>
<protein>
    <submittedName>
        <fullName evidence="2">Uncharacterized protein</fullName>
    </submittedName>
</protein>